<evidence type="ECO:0000256" key="1">
    <source>
        <dbReference type="SAM" id="MobiDB-lite"/>
    </source>
</evidence>
<protein>
    <submittedName>
        <fullName evidence="2">Uncharacterized protein</fullName>
    </submittedName>
</protein>
<keyword evidence="3" id="KW-1185">Reference proteome</keyword>
<organism evidence="2 3">
    <name type="scientific">Fusarium kuroshium</name>
    <dbReference type="NCBI Taxonomy" id="2010991"/>
    <lineage>
        <taxon>Eukaryota</taxon>
        <taxon>Fungi</taxon>
        <taxon>Dikarya</taxon>
        <taxon>Ascomycota</taxon>
        <taxon>Pezizomycotina</taxon>
        <taxon>Sordariomycetes</taxon>
        <taxon>Hypocreomycetidae</taxon>
        <taxon>Hypocreales</taxon>
        <taxon>Nectriaceae</taxon>
        <taxon>Fusarium</taxon>
        <taxon>Fusarium solani species complex</taxon>
    </lineage>
</organism>
<sequence>MGDDKGGDDLRDGVEQIELNGGPQLPPAESRGTSPLAPGRRRWRVPALTSASASKLSSYPR</sequence>
<feature type="region of interest" description="Disordered" evidence="1">
    <location>
        <begin position="1"/>
        <end position="61"/>
    </location>
</feature>
<dbReference type="EMBL" id="NKUJ01000771">
    <property type="protein sequence ID" value="RMI98459.1"/>
    <property type="molecule type" value="Genomic_DNA"/>
</dbReference>
<feature type="non-terminal residue" evidence="2">
    <location>
        <position position="61"/>
    </location>
</feature>
<reference evidence="2 3" key="1">
    <citation type="submission" date="2017-06" db="EMBL/GenBank/DDBJ databases">
        <title>Comparative genomic analysis of Ambrosia Fusariam Clade fungi.</title>
        <authorList>
            <person name="Stajich J.E."/>
            <person name="Carrillo J."/>
            <person name="Kijimoto T."/>
            <person name="Eskalen A."/>
            <person name="O'Donnell K."/>
            <person name="Kasson M."/>
        </authorList>
    </citation>
    <scope>NUCLEOTIDE SEQUENCE [LARGE SCALE GENOMIC DNA]</scope>
    <source>
        <strain evidence="2">UCR3666</strain>
    </source>
</reference>
<proteinExistence type="predicted"/>
<dbReference type="Proteomes" id="UP000277212">
    <property type="component" value="Unassembled WGS sequence"/>
</dbReference>
<feature type="compositionally biased region" description="Low complexity" evidence="1">
    <location>
        <begin position="47"/>
        <end position="61"/>
    </location>
</feature>
<dbReference type="AlphaFoldDB" id="A0A3M2QZK1"/>
<feature type="compositionally biased region" description="Basic and acidic residues" evidence="1">
    <location>
        <begin position="1"/>
        <end position="14"/>
    </location>
</feature>
<name>A0A3M2QZK1_9HYPO</name>
<evidence type="ECO:0000313" key="2">
    <source>
        <dbReference type="EMBL" id="RMI98459.1"/>
    </source>
</evidence>
<evidence type="ECO:0000313" key="3">
    <source>
        <dbReference type="Proteomes" id="UP000277212"/>
    </source>
</evidence>
<comment type="caution">
    <text evidence="2">The sequence shown here is derived from an EMBL/GenBank/DDBJ whole genome shotgun (WGS) entry which is preliminary data.</text>
</comment>
<gene>
    <name evidence="2" type="ORF">CDV36_016097</name>
</gene>
<accession>A0A3M2QZK1</accession>